<keyword evidence="1" id="KW-1133">Transmembrane helix</keyword>
<feature type="transmembrane region" description="Helical" evidence="1">
    <location>
        <begin position="34"/>
        <end position="57"/>
    </location>
</feature>
<dbReference type="AlphaFoldDB" id="A0A8H5H2N1"/>
<name>A0A8H5H2N1_9AGAR</name>
<keyword evidence="1" id="KW-0812">Transmembrane</keyword>
<organism evidence="2 3">
    <name type="scientific">Tricholomella constricta</name>
    <dbReference type="NCBI Taxonomy" id="117010"/>
    <lineage>
        <taxon>Eukaryota</taxon>
        <taxon>Fungi</taxon>
        <taxon>Dikarya</taxon>
        <taxon>Basidiomycota</taxon>
        <taxon>Agaricomycotina</taxon>
        <taxon>Agaricomycetes</taxon>
        <taxon>Agaricomycetidae</taxon>
        <taxon>Agaricales</taxon>
        <taxon>Tricholomatineae</taxon>
        <taxon>Lyophyllaceae</taxon>
        <taxon>Tricholomella</taxon>
    </lineage>
</organism>
<evidence type="ECO:0000313" key="2">
    <source>
        <dbReference type="EMBL" id="KAF5375524.1"/>
    </source>
</evidence>
<accession>A0A8H5H2N1</accession>
<protein>
    <submittedName>
        <fullName evidence="2">Uncharacterized protein</fullName>
    </submittedName>
</protein>
<comment type="caution">
    <text evidence="2">The sequence shown here is derived from an EMBL/GenBank/DDBJ whole genome shotgun (WGS) entry which is preliminary data.</text>
</comment>
<gene>
    <name evidence="2" type="ORF">D9615_009205</name>
</gene>
<evidence type="ECO:0000256" key="1">
    <source>
        <dbReference type="SAM" id="Phobius"/>
    </source>
</evidence>
<dbReference type="Proteomes" id="UP000565441">
    <property type="component" value="Unassembled WGS sequence"/>
</dbReference>
<dbReference type="EMBL" id="JAACJP010000033">
    <property type="protein sequence ID" value="KAF5375524.1"/>
    <property type="molecule type" value="Genomic_DNA"/>
</dbReference>
<reference evidence="2 3" key="1">
    <citation type="journal article" date="2020" name="ISME J.">
        <title>Uncovering the hidden diversity of litter-decomposition mechanisms in mushroom-forming fungi.</title>
        <authorList>
            <person name="Floudas D."/>
            <person name="Bentzer J."/>
            <person name="Ahren D."/>
            <person name="Johansson T."/>
            <person name="Persson P."/>
            <person name="Tunlid A."/>
        </authorList>
    </citation>
    <scope>NUCLEOTIDE SEQUENCE [LARGE SCALE GENOMIC DNA]</scope>
    <source>
        <strain evidence="2 3">CBS 661.87</strain>
    </source>
</reference>
<keyword evidence="3" id="KW-1185">Reference proteome</keyword>
<sequence length="77" mass="8362">MRASFSLYEHPELSNSDVWPLAKDPATAAAATRACVYTLLGAVSLVAAAGTFAAYHYNYVLFGRGALQDSAFFKQWL</sequence>
<proteinExistence type="predicted"/>
<evidence type="ECO:0000313" key="3">
    <source>
        <dbReference type="Proteomes" id="UP000565441"/>
    </source>
</evidence>
<keyword evidence="1" id="KW-0472">Membrane</keyword>